<evidence type="ECO:0000256" key="4">
    <source>
        <dbReference type="ARBA" id="ARBA00023015"/>
    </source>
</evidence>
<gene>
    <name evidence="12" type="ORF">SAMN04488522_101512</name>
</gene>
<dbReference type="InterPro" id="IPR036388">
    <property type="entry name" value="WH-like_DNA-bd_sf"/>
</dbReference>
<dbReference type="SUPFAM" id="SSF52172">
    <property type="entry name" value="CheY-like"/>
    <property type="match status" value="1"/>
</dbReference>
<dbReference type="PROSITE" id="PS50110">
    <property type="entry name" value="RESPONSE_REGULATORY"/>
    <property type="match status" value="1"/>
</dbReference>
<comment type="function">
    <text evidence="7">This protein is a positive regulator for the phosphate regulon. Transcription of this operon is positively regulated by PhoB and PhoR when phosphate is limited.</text>
</comment>
<dbReference type="RefSeq" id="WP_073226980.1">
    <property type="nucleotide sequence ID" value="NZ_FQUQ01000001.1"/>
</dbReference>
<feature type="modified residue" description="4-aspartylphosphate" evidence="8">
    <location>
        <position position="53"/>
    </location>
</feature>
<evidence type="ECO:0000256" key="6">
    <source>
        <dbReference type="ARBA" id="ARBA00023163"/>
    </source>
</evidence>
<dbReference type="SMART" id="SM00862">
    <property type="entry name" value="Trans_reg_C"/>
    <property type="match status" value="1"/>
</dbReference>
<dbReference type="AlphaFoldDB" id="A0A1M4UCP6"/>
<proteinExistence type="predicted"/>
<dbReference type="Pfam" id="PF00072">
    <property type="entry name" value="Response_reg"/>
    <property type="match status" value="1"/>
</dbReference>
<dbReference type="GO" id="GO:0032993">
    <property type="term" value="C:protein-DNA complex"/>
    <property type="evidence" value="ECO:0007669"/>
    <property type="project" value="TreeGrafter"/>
</dbReference>
<dbReference type="SUPFAM" id="SSF46894">
    <property type="entry name" value="C-terminal effector domain of the bipartite response regulators"/>
    <property type="match status" value="1"/>
</dbReference>
<evidence type="ECO:0000256" key="2">
    <source>
        <dbReference type="ARBA" id="ARBA00022553"/>
    </source>
</evidence>
<evidence type="ECO:0000313" key="12">
    <source>
        <dbReference type="EMBL" id="SHE54562.1"/>
    </source>
</evidence>
<dbReference type="InterPro" id="IPR039420">
    <property type="entry name" value="WalR-like"/>
</dbReference>
<evidence type="ECO:0000256" key="3">
    <source>
        <dbReference type="ARBA" id="ARBA00023012"/>
    </source>
</evidence>
<dbReference type="GO" id="GO:0005829">
    <property type="term" value="C:cytosol"/>
    <property type="evidence" value="ECO:0007669"/>
    <property type="project" value="TreeGrafter"/>
</dbReference>
<dbReference type="InterPro" id="IPR011006">
    <property type="entry name" value="CheY-like_superfamily"/>
</dbReference>
<keyword evidence="5 9" id="KW-0238">DNA-binding</keyword>
<dbReference type="Gene3D" id="6.10.250.690">
    <property type="match status" value="1"/>
</dbReference>
<dbReference type="Pfam" id="PF00486">
    <property type="entry name" value="Trans_reg_C"/>
    <property type="match status" value="1"/>
</dbReference>
<dbReference type="FunFam" id="1.10.10.10:FF:000018">
    <property type="entry name" value="DNA-binding response regulator ResD"/>
    <property type="match status" value="1"/>
</dbReference>
<dbReference type="CDD" id="cd00383">
    <property type="entry name" value="trans_reg_C"/>
    <property type="match status" value="1"/>
</dbReference>
<evidence type="ECO:0000259" key="10">
    <source>
        <dbReference type="PROSITE" id="PS50110"/>
    </source>
</evidence>
<reference evidence="13" key="1">
    <citation type="submission" date="2016-11" db="EMBL/GenBank/DDBJ databases">
        <authorList>
            <person name="Varghese N."/>
            <person name="Submissions S."/>
        </authorList>
    </citation>
    <scope>NUCLEOTIDE SEQUENCE [LARGE SCALE GENOMIC DNA]</scope>
    <source>
        <strain evidence="13">DSM 16990</strain>
    </source>
</reference>
<dbReference type="Gene3D" id="1.10.10.10">
    <property type="entry name" value="Winged helix-like DNA-binding domain superfamily/Winged helix DNA-binding domain"/>
    <property type="match status" value="1"/>
</dbReference>
<dbReference type="InterPro" id="IPR016032">
    <property type="entry name" value="Sig_transdc_resp-reg_C-effctor"/>
</dbReference>
<dbReference type="PANTHER" id="PTHR48111:SF2">
    <property type="entry name" value="RESPONSE REGULATOR SAER"/>
    <property type="match status" value="1"/>
</dbReference>
<feature type="DNA-binding region" description="OmpR/PhoB-type" evidence="9">
    <location>
        <begin position="129"/>
        <end position="226"/>
    </location>
</feature>
<protein>
    <recommendedName>
        <fullName evidence="1">Phosphate regulon transcriptional regulatory protein PhoB</fullName>
    </recommendedName>
</protein>
<dbReference type="GO" id="GO:0006355">
    <property type="term" value="P:regulation of DNA-templated transcription"/>
    <property type="evidence" value="ECO:0007669"/>
    <property type="project" value="InterPro"/>
</dbReference>
<dbReference type="OrthoDB" id="9790442at2"/>
<evidence type="ECO:0000256" key="1">
    <source>
        <dbReference type="ARBA" id="ARBA00013332"/>
    </source>
</evidence>
<evidence type="ECO:0000256" key="7">
    <source>
        <dbReference type="ARBA" id="ARBA00024735"/>
    </source>
</evidence>
<dbReference type="GO" id="GO:0000976">
    <property type="term" value="F:transcription cis-regulatory region binding"/>
    <property type="evidence" value="ECO:0007669"/>
    <property type="project" value="TreeGrafter"/>
</dbReference>
<dbReference type="SMART" id="SM00448">
    <property type="entry name" value="REC"/>
    <property type="match status" value="1"/>
</dbReference>
<evidence type="ECO:0000313" key="13">
    <source>
        <dbReference type="Proteomes" id="UP000184287"/>
    </source>
</evidence>
<evidence type="ECO:0000259" key="11">
    <source>
        <dbReference type="PROSITE" id="PS51755"/>
    </source>
</evidence>
<keyword evidence="4" id="KW-0805">Transcription regulation</keyword>
<evidence type="ECO:0000256" key="9">
    <source>
        <dbReference type="PROSITE-ProRule" id="PRU01091"/>
    </source>
</evidence>
<dbReference type="PANTHER" id="PTHR48111">
    <property type="entry name" value="REGULATOR OF RPOS"/>
    <property type="match status" value="1"/>
</dbReference>
<dbReference type="FunFam" id="3.40.50.2300:FF:000001">
    <property type="entry name" value="DNA-binding response regulator PhoB"/>
    <property type="match status" value="1"/>
</dbReference>
<evidence type="ECO:0000256" key="8">
    <source>
        <dbReference type="PROSITE-ProRule" id="PRU00169"/>
    </source>
</evidence>
<dbReference type="CDD" id="cd17574">
    <property type="entry name" value="REC_OmpR"/>
    <property type="match status" value="1"/>
</dbReference>
<feature type="domain" description="Response regulatory" evidence="10">
    <location>
        <begin position="4"/>
        <end position="117"/>
    </location>
</feature>
<dbReference type="STRING" id="288992.SAMN04488522_101512"/>
<keyword evidence="2 8" id="KW-0597">Phosphoprotein</keyword>
<keyword evidence="6" id="KW-0804">Transcription</keyword>
<keyword evidence="3" id="KW-0902">Two-component regulatory system</keyword>
<dbReference type="EMBL" id="FQUQ01000001">
    <property type="protein sequence ID" value="SHE54562.1"/>
    <property type="molecule type" value="Genomic_DNA"/>
</dbReference>
<sequence length="226" mass="25813">MESHILLVEDDEEISRLIGISLRNENYKVSSVSNSKDSYAVLEQQAVDLLLLDIMLPGEDGIAMCREIREKYTMPIIFLTAKTGEIDKIKGFSVGADDYITKPFSAVELIARVKAHLRRHHQYSILSNDPIVKIDSLTIDKRSHQVELDGNMIKLTPKEYEILELLATHKGKVFSISKIYESIWKTNYLPADNSVMVHIANLRQKLEPGTKHPRFIKTIWGFGYKI</sequence>
<dbReference type="InterPro" id="IPR001867">
    <property type="entry name" value="OmpR/PhoB-type_DNA-bd"/>
</dbReference>
<accession>A0A1M4UCP6</accession>
<feature type="domain" description="OmpR/PhoB-type" evidence="11">
    <location>
        <begin position="129"/>
        <end position="226"/>
    </location>
</feature>
<dbReference type="GO" id="GO:0000156">
    <property type="term" value="F:phosphorelay response regulator activity"/>
    <property type="evidence" value="ECO:0007669"/>
    <property type="project" value="TreeGrafter"/>
</dbReference>
<evidence type="ECO:0000256" key="5">
    <source>
        <dbReference type="ARBA" id="ARBA00023125"/>
    </source>
</evidence>
<dbReference type="PROSITE" id="PS51755">
    <property type="entry name" value="OMPR_PHOB"/>
    <property type="match status" value="1"/>
</dbReference>
<name>A0A1M4UCP6_9SPHI</name>
<keyword evidence="13" id="KW-1185">Reference proteome</keyword>
<organism evidence="12 13">
    <name type="scientific">Pedobacter caeni</name>
    <dbReference type="NCBI Taxonomy" id="288992"/>
    <lineage>
        <taxon>Bacteria</taxon>
        <taxon>Pseudomonadati</taxon>
        <taxon>Bacteroidota</taxon>
        <taxon>Sphingobacteriia</taxon>
        <taxon>Sphingobacteriales</taxon>
        <taxon>Sphingobacteriaceae</taxon>
        <taxon>Pedobacter</taxon>
    </lineage>
</organism>
<dbReference type="Gene3D" id="3.40.50.2300">
    <property type="match status" value="1"/>
</dbReference>
<dbReference type="Proteomes" id="UP000184287">
    <property type="component" value="Unassembled WGS sequence"/>
</dbReference>
<dbReference type="InterPro" id="IPR001789">
    <property type="entry name" value="Sig_transdc_resp-reg_receiver"/>
</dbReference>